<evidence type="ECO:0000313" key="2">
    <source>
        <dbReference type="EMBL" id="EFX42353.1"/>
    </source>
</evidence>
<dbReference type="Gene3D" id="3.40.30.10">
    <property type="entry name" value="Glutaredoxin"/>
    <property type="match status" value="1"/>
</dbReference>
<sequence length="286" mass="32000">MFSLGLIINHLVLQWAEVFIFLYKEVVMRGFCCVLALCAGFAGASEVGSNVIRLIDKQIHKKVNVLEVKPLKANKDFQIVVVEDPDTQYHIPLLVNKSSDLVIGITNIFFSTSNKDTELVQSIYHQTQSHNFKQQNSESLNAMFDAVPKDYVINLSSSNKGVHKDLYIISDPMCPHCRNELGHIQERLKEANVHMVLVGFLGSESNLKAAVILKEIKRARNTQGKIDILNKVYASAFHSPTDVSDKEVQEVQQVTKSILATKLVKGVPFLYEYRGTPKVQGAKATD</sequence>
<dbReference type="InterPro" id="IPR036249">
    <property type="entry name" value="Thioredoxin-like_sf"/>
</dbReference>
<organism evidence="2 3">
    <name type="scientific">Helicobacter suis HS5</name>
    <dbReference type="NCBI Taxonomy" id="710394"/>
    <lineage>
        <taxon>Bacteria</taxon>
        <taxon>Pseudomonadati</taxon>
        <taxon>Campylobacterota</taxon>
        <taxon>Epsilonproteobacteria</taxon>
        <taxon>Campylobacterales</taxon>
        <taxon>Helicobacteraceae</taxon>
        <taxon>Helicobacter</taxon>
    </lineage>
</organism>
<dbReference type="SUPFAM" id="SSF52833">
    <property type="entry name" value="Thioredoxin-like"/>
    <property type="match status" value="1"/>
</dbReference>
<dbReference type="Pfam" id="PF18257">
    <property type="entry name" value="DsbG_N"/>
    <property type="match status" value="1"/>
</dbReference>
<evidence type="ECO:0000313" key="3">
    <source>
        <dbReference type="Proteomes" id="UP000054093"/>
    </source>
</evidence>
<dbReference type="InterPro" id="IPR041556">
    <property type="entry name" value="DsbG_N"/>
</dbReference>
<name>E7G2P4_9HELI</name>
<dbReference type="Gene3D" id="3.10.450.520">
    <property type="match status" value="1"/>
</dbReference>
<dbReference type="AlphaFoldDB" id="E7G2P4"/>
<feature type="domain" description="Disulfide isomerase DsbG N-terminal" evidence="1">
    <location>
        <begin position="52"/>
        <end position="139"/>
    </location>
</feature>
<evidence type="ECO:0000259" key="1">
    <source>
        <dbReference type="Pfam" id="PF18257"/>
    </source>
</evidence>
<accession>E7G2P4</accession>
<proteinExistence type="predicted"/>
<keyword evidence="2" id="KW-0413">Isomerase</keyword>
<comment type="caution">
    <text evidence="2">The sequence shown here is derived from an EMBL/GenBank/DDBJ whole genome shotgun (WGS) entry which is preliminary data.</text>
</comment>
<reference evidence="2 3" key="1">
    <citation type="journal article" date="2011" name="Vet. Res.">
        <title>Genome sequence of Helicobacter suis supports its role in gastric pathology.</title>
        <authorList>
            <person name="Vermoote M."/>
            <person name="Vandekerckhove T.T."/>
            <person name="Flahou B."/>
            <person name="Pasmans F."/>
            <person name="Smet A."/>
            <person name="De Groote D."/>
            <person name="Van Criekinge W."/>
            <person name="Ducatelle R."/>
            <person name="Haesebrouck F."/>
        </authorList>
    </citation>
    <scope>NUCLEOTIDE SEQUENCE [LARGE SCALE GENOMIC DNA]</scope>
    <source>
        <strain evidence="2 3">HS5</strain>
    </source>
</reference>
<dbReference type="EMBL" id="ADHO01000030">
    <property type="protein sequence ID" value="EFX42353.1"/>
    <property type="molecule type" value="Genomic_DNA"/>
</dbReference>
<dbReference type="Proteomes" id="UP000054093">
    <property type="component" value="Unassembled WGS sequence"/>
</dbReference>
<gene>
    <name evidence="2" type="primary">dsb</name>
    <name evidence="2" type="ORF">HSUHS5_0186</name>
</gene>
<dbReference type="GO" id="GO:0016853">
    <property type="term" value="F:isomerase activity"/>
    <property type="evidence" value="ECO:0007669"/>
    <property type="project" value="UniProtKB-KW"/>
</dbReference>
<protein>
    <submittedName>
        <fullName evidence="2">Protein disulfide isomerase</fullName>
    </submittedName>
</protein>